<dbReference type="AlphaFoldDB" id="A0A834SM36"/>
<evidence type="ECO:0000256" key="1">
    <source>
        <dbReference type="SAM" id="MobiDB-lite"/>
    </source>
</evidence>
<name>A0A834SM36_9FABA</name>
<evidence type="ECO:0000313" key="2">
    <source>
        <dbReference type="EMBL" id="KAF7806322.1"/>
    </source>
</evidence>
<comment type="caution">
    <text evidence="2">The sequence shown here is derived from an EMBL/GenBank/DDBJ whole genome shotgun (WGS) entry which is preliminary data.</text>
</comment>
<keyword evidence="3" id="KW-1185">Reference proteome</keyword>
<organism evidence="2 3">
    <name type="scientific">Senna tora</name>
    <dbReference type="NCBI Taxonomy" id="362788"/>
    <lineage>
        <taxon>Eukaryota</taxon>
        <taxon>Viridiplantae</taxon>
        <taxon>Streptophyta</taxon>
        <taxon>Embryophyta</taxon>
        <taxon>Tracheophyta</taxon>
        <taxon>Spermatophyta</taxon>
        <taxon>Magnoliopsida</taxon>
        <taxon>eudicotyledons</taxon>
        <taxon>Gunneridae</taxon>
        <taxon>Pentapetalae</taxon>
        <taxon>rosids</taxon>
        <taxon>fabids</taxon>
        <taxon>Fabales</taxon>
        <taxon>Fabaceae</taxon>
        <taxon>Caesalpinioideae</taxon>
        <taxon>Cassia clade</taxon>
        <taxon>Senna</taxon>
    </lineage>
</organism>
<evidence type="ECO:0000313" key="3">
    <source>
        <dbReference type="Proteomes" id="UP000634136"/>
    </source>
</evidence>
<gene>
    <name evidence="2" type="ORF">G2W53_038483</name>
</gene>
<protein>
    <submittedName>
        <fullName evidence="2">Uncharacterized protein</fullName>
    </submittedName>
</protein>
<feature type="compositionally biased region" description="Polar residues" evidence="1">
    <location>
        <begin position="1"/>
        <end position="13"/>
    </location>
</feature>
<dbReference type="Proteomes" id="UP000634136">
    <property type="component" value="Unassembled WGS sequence"/>
</dbReference>
<feature type="region of interest" description="Disordered" evidence="1">
    <location>
        <begin position="1"/>
        <end position="28"/>
    </location>
</feature>
<sequence>MAHNAQNAVQVSEPNEPDIGGSKGGYGP</sequence>
<accession>A0A834SM36</accession>
<dbReference type="EMBL" id="JAAIUW010000012">
    <property type="protein sequence ID" value="KAF7806322.1"/>
    <property type="molecule type" value="Genomic_DNA"/>
</dbReference>
<reference evidence="2" key="1">
    <citation type="submission" date="2020-09" db="EMBL/GenBank/DDBJ databases">
        <title>Genome-Enabled Discovery of Anthraquinone Biosynthesis in Senna tora.</title>
        <authorList>
            <person name="Kang S.-H."/>
            <person name="Pandey R.P."/>
            <person name="Lee C.-M."/>
            <person name="Sim J.-S."/>
            <person name="Jeong J.-T."/>
            <person name="Choi B.-S."/>
            <person name="Jung M."/>
            <person name="Ginzburg D."/>
            <person name="Zhao K."/>
            <person name="Won S.Y."/>
            <person name="Oh T.-J."/>
            <person name="Yu Y."/>
            <person name="Kim N.-H."/>
            <person name="Lee O.R."/>
            <person name="Lee T.-H."/>
            <person name="Bashyal P."/>
            <person name="Kim T.-S."/>
            <person name="Lee W.-H."/>
            <person name="Kawkins C."/>
            <person name="Kim C.-K."/>
            <person name="Kim J.S."/>
            <person name="Ahn B.O."/>
            <person name="Rhee S.Y."/>
            <person name="Sohng J.K."/>
        </authorList>
    </citation>
    <scope>NUCLEOTIDE SEQUENCE</scope>
    <source>
        <tissue evidence="2">Leaf</tissue>
    </source>
</reference>
<proteinExistence type="predicted"/>